<organism evidence="12">
    <name type="scientific">Alloyangia mangrovi</name>
    <dbReference type="NCBI Taxonomy" id="1779329"/>
    <lineage>
        <taxon>Bacteria</taxon>
        <taxon>Pseudomonadati</taxon>
        <taxon>Pseudomonadota</taxon>
        <taxon>Alphaproteobacteria</taxon>
        <taxon>Rhodobacterales</taxon>
        <taxon>Roseobacteraceae</taxon>
        <taxon>Alloyangia</taxon>
    </lineage>
</organism>
<protein>
    <recommendedName>
        <fullName evidence="9">TRAP transporter small permease protein</fullName>
    </recommendedName>
</protein>
<feature type="domain" description="Tripartite ATP-independent periplasmic transporters DctQ component" evidence="10">
    <location>
        <begin position="51"/>
        <end position="176"/>
    </location>
</feature>
<evidence type="ECO:0000313" key="11">
    <source>
        <dbReference type="EMBL" id="MCT4370097.1"/>
    </source>
</evidence>
<evidence type="ECO:0000313" key="13">
    <source>
        <dbReference type="Proteomes" id="UP000217448"/>
    </source>
</evidence>
<feature type="transmembrane region" description="Helical" evidence="9">
    <location>
        <begin position="74"/>
        <end position="92"/>
    </location>
</feature>
<keyword evidence="2 9" id="KW-0813">Transport</keyword>
<feature type="transmembrane region" description="Helical" evidence="9">
    <location>
        <begin position="153"/>
        <end position="174"/>
    </location>
</feature>
<comment type="caution">
    <text evidence="12">The sequence shown here is derived from an EMBL/GenBank/DDBJ whole genome shotgun (WGS) entry which is preliminary data.</text>
</comment>
<evidence type="ECO:0000256" key="9">
    <source>
        <dbReference type="RuleBase" id="RU369079"/>
    </source>
</evidence>
<keyword evidence="13" id="KW-1185">Reference proteome</keyword>
<dbReference type="Proteomes" id="UP000217448">
    <property type="component" value="Unassembled WGS sequence"/>
</dbReference>
<dbReference type="EMBL" id="NTHN02000009">
    <property type="protein sequence ID" value="MCT4370097.1"/>
    <property type="molecule type" value="Genomic_DNA"/>
</dbReference>
<evidence type="ECO:0000256" key="8">
    <source>
        <dbReference type="ARBA" id="ARBA00038436"/>
    </source>
</evidence>
<evidence type="ECO:0000256" key="2">
    <source>
        <dbReference type="ARBA" id="ARBA00022448"/>
    </source>
</evidence>
<evidence type="ECO:0000256" key="1">
    <source>
        <dbReference type="ARBA" id="ARBA00004429"/>
    </source>
</evidence>
<dbReference type="PANTHER" id="PTHR35011">
    <property type="entry name" value="2,3-DIKETO-L-GULONATE TRAP TRANSPORTER SMALL PERMEASE PROTEIN YIAM"/>
    <property type="match status" value="1"/>
</dbReference>
<keyword evidence="3" id="KW-1003">Cell membrane</keyword>
<dbReference type="Pfam" id="PF04290">
    <property type="entry name" value="DctQ"/>
    <property type="match status" value="1"/>
</dbReference>
<sequence>MYDDTEPRKIGAESGPEDFTLDISDEDSKEIDLSDIRPQDILVLALFWVLAFVVFLQFFTRYVLNDSFGWTEEIARYLLIGVTFAGSVMAARKNSHIAVEFLYRWVPRPLRRVMQVVIDLVTTGFFATLAWLSGQLATRTGGMMVSIDVPKSYVYWFVAVCFGGMAIHAAINGLRHLSSGTSRLIDPEAHADETRAID</sequence>
<dbReference type="RefSeq" id="WP_095884200.1">
    <property type="nucleotide sequence ID" value="NZ_NTHN02000009.1"/>
</dbReference>
<gene>
    <name evidence="11" type="ORF">CLG85_007010</name>
    <name evidence="12" type="ORF">CLG85_22640</name>
</gene>
<evidence type="ECO:0000256" key="7">
    <source>
        <dbReference type="ARBA" id="ARBA00023136"/>
    </source>
</evidence>
<dbReference type="EMBL" id="NTHN01000486">
    <property type="protein sequence ID" value="PBD16973.1"/>
    <property type="molecule type" value="Genomic_DNA"/>
</dbReference>
<comment type="function">
    <text evidence="9">Part of the tripartite ATP-independent periplasmic (TRAP) transport system.</text>
</comment>
<keyword evidence="5 9" id="KW-0812">Transmembrane</keyword>
<reference evidence="13" key="2">
    <citation type="submission" date="2023-07" db="EMBL/GenBank/DDBJ databases">
        <title>Yangia mangrovi SAOS 153D genome.</title>
        <authorList>
            <person name="Verma A."/>
            <person name="Pal Y."/>
            <person name="Sundharam S."/>
            <person name="Bisht B."/>
            <person name="Srinivasan K."/>
        </authorList>
    </citation>
    <scope>NUCLEOTIDE SEQUENCE [LARGE SCALE GENOMIC DNA]</scope>
    <source>
        <strain evidence="13">SAOS 153D</strain>
    </source>
</reference>
<accession>A0A2A3JP81</accession>
<comment type="subunit">
    <text evidence="9">The complex comprises the extracytoplasmic solute receptor protein and the two transmembrane proteins.</text>
</comment>
<feature type="transmembrane region" description="Helical" evidence="9">
    <location>
        <begin position="41"/>
        <end position="62"/>
    </location>
</feature>
<evidence type="ECO:0000256" key="6">
    <source>
        <dbReference type="ARBA" id="ARBA00022989"/>
    </source>
</evidence>
<dbReference type="AlphaFoldDB" id="A0A2A3JP81"/>
<dbReference type="GO" id="GO:0022857">
    <property type="term" value="F:transmembrane transporter activity"/>
    <property type="evidence" value="ECO:0007669"/>
    <property type="project" value="UniProtKB-UniRule"/>
</dbReference>
<comment type="similarity">
    <text evidence="8 9">Belongs to the TRAP transporter small permease family.</text>
</comment>
<keyword evidence="4 9" id="KW-0997">Cell inner membrane</keyword>
<dbReference type="PANTHER" id="PTHR35011:SF11">
    <property type="entry name" value="TRAP TRANSPORTER SMALL PERMEASE PROTEIN"/>
    <property type="match status" value="1"/>
</dbReference>
<evidence type="ECO:0000256" key="5">
    <source>
        <dbReference type="ARBA" id="ARBA00022692"/>
    </source>
</evidence>
<dbReference type="GO" id="GO:0005886">
    <property type="term" value="C:plasma membrane"/>
    <property type="evidence" value="ECO:0007669"/>
    <property type="project" value="UniProtKB-SubCell"/>
</dbReference>
<name>A0A2A3JP81_9RHOB</name>
<dbReference type="InterPro" id="IPR055348">
    <property type="entry name" value="DctQ"/>
</dbReference>
<dbReference type="GO" id="GO:0015740">
    <property type="term" value="P:C4-dicarboxylate transport"/>
    <property type="evidence" value="ECO:0007669"/>
    <property type="project" value="TreeGrafter"/>
</dbReference>
<keyword evidence="7 9" id="KW-0472">Membrane</keyword>
<comment type="subcellular location">
    <subcellularLocation>
        <location evidence="1 9">Cell inner membrane</location>
        <topology evidence="1 9">Multi-pass membrane protein</topology>
    </subcellularLocation>
</comment>
<dbReference type="OrthoDB" id="4964541at2"/>
<feature type="transmembrane region" description="Helical" evidence="9">
    <location>
        <begin position="113"/>
        <end position="133"/>
    </location>
</feature>
<keyword evidence="6 9" id="KW-1133">Transmembrane helix</keyword>
<evidence type="ECO:0000313" key="12">
    <source>
        <dbReference type="EMBL" id="PBD16973.1"/>
    </source>
</evidence>
<reference evidence="11" key="3">
    <citation type="submission" date="2024-05" db="EMBL/GenBank/DDBJ databases">
        <title>Yangia mangrovi SAOS 153D genome.</title>
        <authorList>
            <person name="Verma A."/>
            <person name="Pal Y."/>
            <person name="Sundharam S."/>
            <person name="Bisht B."/>
            <person name="Srinivasan K."/>
        </authorList>
    </citation>
    <scope>NUCLEOTIDE SEQUENCE</scope>
    <source>
        <strain evidence="11">SAOS 153D</strain>
    </source>
</reference>
<reference evidence="12" key="1">
    <citation type="submission" date="2017-09" db="EMBL/GenBank/DDBJ databases">
        <title>Yangia sp. SAOS 153D whole genome sequencing.</title>
        <authorList>
            <person name="Verma A."/>
            <person name="Krishnamurthi S."/>
        </authorList>
    </citation>
    <scope>NUCLEOTIDE SEQUENCE [LARGE SCALE GENOMIC DNA]</scope>
    <source>
        <strain evidence="12">SAOS 153D</strain>
    </source>
</reference>
<dbReference type="InterPro" id="IPR007387">
    <property type="entry name" value="TRAP_DctQ"/>
</dbReference>
<evidence type="ECO:0000256" key="3">
    <source>
        <dbReference type="ARBA" id="ARBA00022475"/>
    </source>
</evidence>
<evidence type="ECO:0000259" key="10">
    <source>
        <dbReference type="Pfam" id="PF04290"/>
    </source>
</evidence>
<evidence type="ECO:0000256" key="4">
    <source>
        <dbReference type="ARBA" id="ARBA00022519"/>
    </source>
</evidence>
<proteinExistence type="inferred from homology"/>